<proteinExistence type="predicted"/>
<organism evidence="1 2">
    <name type="scientific">Hirundo rustica rustica</name>
    <dbReference type="NCBI Taxonomy" id="333673"/>
    <lineage>
        <taxon>Eukaryota</taxon>
        <taxon>Metazoa</taxon>
        <taxon>Chordata</taxon>
        <taxon>Craniata</taxon>
        <taxon>Vertebrata</taxon>
        <taxon>Euteleostomi</taxon>
        <taxon>Archelosauria</taxon>
        <taxon>Archosauria</taxon>
        <taxon>Dinosauria</taxon>
        <taxon>Saurischia</taxon>
        <taxon>Theropoda</taxon>
        <taxon>Coelurosauria</taxon>
        <taxon>Aves</taxon>
        <taxon>Neognathae</taxon>
        <taxon>Neoaves</taxon>
        <taxon>Telluraves</taxon>
        <taxon>Australaves</taxon>
        <taxon>Passeriformes</taxon>
        <taxon>Sylvioidea</taxon>
        <taxon>Hirundinidae</taxon>
        <taxon>Hirundo</taxon>
    </lineage>
</organism>
<keyword evidence="2" id="KW-1185">Reference proteome</keyword>
<evidence type="ECO:0000313" key="2">
    <source>
        <dbReference type="Proteomes" id="UP000269221"/>
    </source>
</evidence>
<protein>
    <submittedName>
        <fullName evidence="1">Uncharacterized protein</fullName>
    </submittedName>
</protein>
<name>A0A3M0KKX5_HIRRU</name>
<comment type="caution">
    <text evidence="1">The sequence shown here is derived from an EMBL/GenBank/DDBJ whole genome shotgun (WGS) entry which is preliminary data.</text>
</comment>
<reference evidence="1 2" key="1">
    <citation type="submission" date="2018-07" db="EMBL/GenBank/DDBJ databases">
        <title>A high quality draft genome assembly of the barn swallow (H. rustica rustica).</title>
        <authorList>
            <person name="Formenti G."/>
            <person name="Chiara M."/>
            <person name="Poveda L."/>
            <person name="Francoijs K.-J."/>
            <person name="Bonisoli-Alquati A."/>
            <person name="Canova L."/>
            <person name="Gianfranceschi L."/>
            <person name="Horner D.S."/>
            <person name="Saino N."/>
        </authorList>
    </citation>
    <scope>NUCLEOTIDE SEQUENCE [LARGE SCALE GENOMIC DNA]</scope>
    <source>
        <strain evidence="1">Chelidonia</strain>
        <tissue evidence="1">Blood</tissue>
    </source>
</reference>
<evidence type="ECO:0000313" key="1">
    <source>
        <dbReference type="EMBL" id="RMC13291.1"/>
    </source>
</evidence>
<sequence length="72" mass="8190">MDDEVTEYLTIQFQVVWLQNEKVGSGGSVLFSLIQFHCGLFSVAAGRTMIYLPDHGLSFYELDKINIFTVKE</sequence>
<gene>
    <name evidence="1" type="ORF">DUI87_10826</name>
</gene>
<dbReference type="AlphaFoldDB" id="A0A3M0KKX5"/>
<dbReference type="Proteomes" id="UP000269221">
    <property type="component" value="Unassembled WGS sequence"/>
</dbReference>
<dbReference type="EMBL" id="QRBI01000106">
    <property type="protein sequence ID" value="RMC13291.1"/>
    <property type="molecule type" value="Genomic_DNA"/>
</dbReference>
<accession>A0A3M0KKX5</accession>